<dbReference type="PANTHER" id="PTHR21136">
    <property type="entry name" value="SNARE PROTEINS"/>
    <property type="match status" value="1"/>
</dbReference>
<dbReference type="InterPro" id="IPR011012">
    <property type="entry name" value="Longin-like_dom_sf"/>
</dbReference>
<accession>A0AAD5H6P5</accession>
<dbReference type="InterPro" id="IPR051097">
    <property type="entry name" value="Synaptobrevin-like_transport"/>
</dbReference>
<feature type="transmembrane region" description="Helical" evidence="10">
    <location>
        <begin position="215"/>
        <end position="239"/>
    </location>
</feature>
<dbReference type="PRINTS" id="PR00219">
    <property type="entry name" value="SYNAPTOBREVN"/>
</dbReference>
<dbReference type="GO" id="GO:0012505">
    <property type="term" value="C:endomembrane system"/>
    <property type="evidence" value="ECO:0007669"/>
    <property type="project" value="UniProtKB-SubCell"/>
</dbReference>
<evidence type="ECO:0000256" key="7">
    <source>
        <dbReference type="ARBA" id="ARBA00037493"/>
    </source>
</evidence>
<evidence type="ECO:0000259" key="11">
    <source>
        <dbReference type="PROSITE" id="PS50859"/>
    </source>
</evidence>
<keyword evidence="9" id="KW-0175">Coiled coil</keyword>
<keyword evidence="6 10" id="KW-0472">Membrane</keyword>
<dbReference type="GO" id="GO:0005737">
    <property type="term" value="C:cytoplasm"/>
    <property type="evidence" value="ECO:0007669"/>
    <property type="project" value="UniProtKB-ARBA"/>
</dbReference>
<dbReference type="PROSITE" id="PS50892">
    <property type="entry name" value="V_SNARE"/>
    <property type="match status" value="1"/>
</dbReference>
<dbReference type="GO" id="GO:0016192">
    <property type="term" value="P:vesicle-mediated transport"/>
    <property type="evidence" value="ECO:0007669"/>
    <property type="project" value="InterPro"/>
</dbReference>
<keyword evidence="4" id="KW-0653">Protein transport</keyword>
<evidence type="ECO:0000256" key="10">
    <source>
        <dbReference type="SAM" id="Phobius"/>
    </source>
</evidence>
<evidence type="ECO:0000259" key="12">
    <source>
        <dbReference type="PROSITE" id="PS50892"/>
    </source>
</evidence>
<dbReference type="SMART" id="SM01270">
    <property type="entry name" value="Longin"/>
    <property type="match status" value="1"/>
</dbReference>
<dbReference type="Gene3D" id="3.30.450.50">
    <property type="entry name" value="Longin domain"/>
    <property type="match status" value="1"/>
</dbReference>
<feature type="domain" description="Longin" evidence="11">
    <location>
        <begin position="32"/>
        <end position="136"/>
    </location>
</feature>
<sequence>MAAAGPSGGAAAGAPLGGGGSSSSGNGILYALVARGSVVLAEHSNVGGNSSVVAVGLLGKVPPQDGFRASWAAGRHIFHVLHAGGLTYLCMADQAVGKRIPFAFLADAQQQFEQRYGSVAEGAIAYEMNSEFAPLLRDRMHYFNTDPRADTLTRVRGEVTDLKNVMVDNIEKVLGRGERLEVLVEKTDSLGQQAFAFKRQARVLRRHMWWQNARMGLVITAVVLVAAYALVAVICSPTFKC</sequence>
<reference evidence="13" key="1">
    <citation type="submission" date="2020-11" db="EMBL/GenBank/DDBJ databases">
        <title>Chlorella ohadii genome sequencing and assembly.</title>
        <authorList>
            <person name="Murik O."/>
            <person name="Treves H."/>
            <person name="Kedem I."/>
            <person name="Shotland Y."/>
            <person name="Kaplan A."/>
        </authorList>
    </citation>
    <scope>NUCLEOTIDE SEQUENCE</scope>
    <source>
        <strain evidence="13">1</strain>
    </source>
</reference>
<name>A0AAD5H6P5_9CHLO</name>
<evidence type="ECO:0000256" key="6">
    <source>
        <dbReference type="ARBA" id="ARBA00023136"/>
    </source>
</evidence>
<evidence type="ECO:0000313" key="13">
    <source>
        <dbReference type="EMBL" id="KAI7842195.1"/>
    </source>
</evidence>
<dbReference type="InterPro" id="IPR010908">
    <property type="entry name" value="Longin_dom"/>
</dbReference>
<dbReference type="Proteomes" id="UP001205105">
    <property type="component" value="Unassembled WGS sequence"/>
</dbReference>
<dbReference type="PROSITE" id="PS50859">
    <property type="entry name" value="LONGIN"/>
    <property type="match status" value="1"/>
</dbReference>
<dbReference type="CDD" id="cd15843">
    <property type="entry name" value="R-SNARE"/>
    <property type="match status" value="1"/>
</dbReference>
<dbReference type="SUPFAM" id="SSF64356">
    <property type="entry name" value="SNARE-like"/>
    <property type="match status" value="1"/>
</dbReference>
<dbReference type="SUPFAM" id="SSF58038">
    <property type="entry name" value="SNARE fusion complex"/>
    <property type="match status" value="1"/>
</dbReference>
<dbReference type="CDD" id="cd14824">
    <property type="entry name" value="Longin"/>
    <property type="match status" value="1"/>
</dbReference>
<evidence type="ECO:0000256" key="4">
    <source>
        <dbReference type="ARBA" id="ARBA00022927"/>
    </source>
</evidence>
<dbReference type="Pfam" id="PF00957">
    <property type="entry name" value="Synaptobrevin"/>
    <property type="match status" value="1"/>
</dbReference>
<feature type="domain" description="V-SNARE coiled-coil homology" evidence="12">
    <location>
        <begin position="151"/>
        <end position="211"/>
    </location>
</feature>
<comment type="subcellular location">
    <subcellularLocation>
        <location evidence="8">Endomembrane system</location>
        <topology evidence="8">Single-pass type IV membrane protein</topology>
    </subcellularLocation>
</comment>
<keyword evidence="5 10" id="KW-1133">Transmembrane helix</keyword>
<dbReference type="PANTHER" id="PTHR21136:SF214">
    <property type="entry name" value="VESICLE-ASSOCIATED MEMBRANE PROTEIN 714"/>
    <property type="match status" value="1"/>
</dbReference>
<evidence type="ECO:0000256" key="2">
    <source>
        <dbReference type="ARBA" id="ARBA00022448"/>
    </source>
</evidence>
<dbReference type="Pfam" id="PF13774">
    <property type="entry name" value="Longin"/>
    <property type="match status" value="1"/>
</dbReference>
<dbReference type="FunFam" id="3.30.450.50:FF:000015">
    <property type="entry name" value="Synaptobrevin 2 isoform 1"/>
    <property type="match status" value="1"/>
</dbReference>
<dbReference type="Gene3D" id="1.20.5.110">
    <property type="match status" value="1"/>
</dbReference>
<keyword evidence="3 10" id="KW-0812">Transmembrane</keyword>
<dbReference type="InterPro" id="IPR042855">
    <property type="entry name" value="V_SNARE_CC"/>
</dbReference>
<evidence type="ECO:0000256" key="3">
    <source>
        <dbReference type="ARBA" id="ARBA00022692"/>
    </source>
</evidence>
<dbReference type="GO" id="GO:0016020">
    <property type="term" value="C:membrane"/>
    <property type="evidence" value="ECO:0007669"/>
    <property type="project" value="InterPro"/>
</dbReference>
<keyword evidence="2" id="KW-0813">Transport</keyword>
<protein>
    <submittedName>
        <fullName evidence="13">Uncharacterized protein</fullName>
    </submittedName>
</protein>
<organism evidence="13 14">
    <name type="scientific">Chlorella ohadii</name>
    <dbReference type="NCBI Taxonomy" id="2649997"/>
    <lineage>
        <taxon>Eukaryota</taxon>
        <taxon>Viridiplantae</taxon>
        <taxon>Chlorophyta</taxon>
        <taxon>core chlorophytes</taxon>
        <taxon>Trebouxiophyceae</taxon>
        <taxon>Chlorellales</taxon>
        <taxon>Chlorellaceae</taxon>
        <taxon>Chlorella clade</taxon>
        <taxon>Chlorella</taxon>
    </lineage>
</organism>
<gene>
    <name evidence="13" type="ORF">COHA_004108</name>
</gene>
<evidence type="ECO:0000256" key="5">
    <source>
        <dbReference type="ARBA" id="ARBA00022989"/>
    </source>
</evidence>
<comment type="function">
    <text evidence="7">Involved in the targeting and/or fusion of transport vesicles to their target membrane.</text>
</comment>
<evidence type="ECO:0000256" key="8">
    <source>
        <dbReference type="ARBA" id="ARBA00046280"/>
    </source>
</evidence>
<proteinExistence type="inferred from homology"/>
<dbReference type="AlphaFoldDB" id="A0AAD5H6P5"/>
<keyword evidence="14" id="KW-1185">Reference proteome</keyword>
<dbReference type="FunFam" id="1.20.5.110:FF:000004">
    <property type="entry name" value="Vesicle-associated membrane protein 7"/>
    <property type="match status" value="1"/>
</dbReference>
<comment type="similarity">
    <text evidence="1">Belongs to the synaptobrevin family.</text>
</comment>
<dbReference type="InterPro" id="IPR001388">
    <property type="entry name" value="Synaptobrevin-like"/>
</dbReference>
<dbReference type="GO" id="GO:0015031">
    <property type="term" value="P:protein transport"/>
    <property type="evidence" value="ECO:0007669"/>
    <property type="project" value="UniProtKB-KW"/>
</dbReference>
<comment type="caution">
    <text evidence="13">The sequence shown here is derived from an EMBL/GenBank/DDBJ whole genome shotgun (WGS) entry which is preliminary data.</text>
</comment>
<evidence type="ECO:0000313" key="14">
    <source>
        <dbReference type="Proteomes" id="UP001205105"/>
    </source>
</evidence>
<evidence type="ECO:0000256" key="1">
    <source>
        <dbReference type="ARBA" id="ARBA00008025"/>
    </source>
</evidence>
<evidence type="ECO:0000256" key="9">
    <source>
        <dbReference type="PROSITE-ProRule" id="PRU00290"/>
    </source>
</evidence>
<dbReference type="EMBL" id="JADXDR010000054">
    <property type="protein sequence ID" value="KAI7842195.1"/>
    <property type="molecule type" value="Genomic_DNA"/>
</dbReference>